<dbReference type="InterPro" id="IPR008978">
    <property type="entry name" value="HSP20-like_chaperone"/>
</dbReference>
<feature type="domain" description="SHSP" evidence="4">
    <location>
        <begin position="46"/>
        <end position="156"/>
    </location>
</feature>
<dbReference type="PANTHER" id="PTHR11527">
    <property type="entry name" value="HEAT-SHOCK PROTEIN 20 FAMILY MEMBER"/>
    <property type="match status" value="1"/>
</dbReference>
<sequence>MTLPARHRHGSLTERGTPRSEMTTDFEDIFERMNRFLESAGLSRSLSETMAWAPLADMSETDDAYLIECELPGAKREDIDVEITEHDLAITGEITEREREGVLRRRGRPVGRFEYRALLPTDVKADDVQASLSDGVLKVTIPKAKAAKPRHIEIQG</sequence>
<feature type="region of interest" description="Disordered" evidence="3">
    <location>
        <begin position="1"/>
        <end position="23"/>
    </location>
</feature>
<reference evidence="5 6" key="1">
    <citation type="submission" date="2016-09" db="EMBL/GenBank/DDBJ databases">
        <title>Complete genome sequencing of Streptomyces lydicus 103 and metabolic pathways analysis of antibiotic biosynthesis.</title>
        <authorList>
            <person name="Jia N."/>
            <person name="Ding M.-Z."/>
            <person name="Gao F."/>
            <person name="Yuan Y.-J."/>
        </authorList>
    </citation>
    <scope>NUCLEOTIDE SEQUENCE [LARGE SCALE GENOMIC DNA]</scope>
    <source>
        <strain evidence="5 6">103</strain>
    </source>
</reference>
<dbReference type="InterPro" id="IPR002068">
    <property type="entry name" value="A-crystallin/Hsp20_dom"/>
</dbReference>
<organism evidence="5 6">
    <name type="scientific">Streptomyces lydicus</name>
    <dbReference type="NCBI Taxonomy" id="47763"/>
    <lineage>
        <taxon>Bacteria</taxon>
        <taxon>Bacillati</taxon>
        <taxon>Actinomycetota</taxon>
        <taxon>Actinomycetes</taxon>
        <taxon>Kitasatosporales</taxon>
        <taxon>Streptomycetaceae</taxon>
        <taxon>Streptomyces</taxon>
    </lineage>
</organism>
<keyword evidence="6" id="KW-1185">Reference proteome</keyword>
<gene>
    <name evidence="5" type="ORF">SL103_15515</name>
</gene>
<evidence type="ECO:0000256" key="3">
    <source>
        <dbReference type="SAM" id="MobiDB-lite"/>
    </source>
</evidence>
<dbReference type="CDD" id="cd06464">
    <property type="entry name" value="ACD_sHsps-like"/>
    <property type="match status" value="1"/>
</dbReference>
<feature type="compositionally biased region" description="Basic residues" evidence="3">
    <location>
        <begin position="1"/>
        <end position="10"/>
    </location>
</feature>
<evidence type="ECO:0000313" key="5">
    <source>
        <dbReference type="EMBL" id="AOP51219.1"/>
    </source>
</evidence>
<dbReference type="Proteomes" id="UP000094094">
    <property type="component" value="Chromosome"/>
</dbReference>
<dbReference type="Gene3D" id="2.60.40.790">
    <property type="match status" value="1"/>
</dbReference>
<evidence type="ECO:0000256" key="2">
    <source>
        <dbReference type="RuleBase" id="RU003616"/>
    </source>
</evidence>
<dbReference type="OrthoDB" id="9809760at2"/>
<dbReference type="AlphaFoldDB" id="A0A1D7VWL8"/>
<evidence type="ECO:0000256" key="1">
    <source>
        <dbReference type="PROSITE-ProRule" id="PRU00285"/>
    </source>
</evidence>
<dbReference type="RefSeq" id="WP_069573752.1">
    <property type="nucleotide sequence ID" value="NZ_JBIRFK010000011.1"/>
</dbReference>
<dbReference type="InterPro" id="IPR031107">
    <property type="entry name" value="Small_HSP"/>
</dbReference>
<dbReference type="EMBL" id="CP017157">
    <property type="protein sequence ID" value="AOP51219.1"/>
    <property type="molecule type" value="Genomic_DNA"/>
</dbReference>
<dbReference type="PROSITE" id="PS01031">
    <property type="entry name" value="SHSP"/>
    <property type="match status" value="1"/>
</dbReference>
<protein>
    <submittedName>
        <fullName evidence="5">Heat-shock protein Hsp20</fullName>
    </submittedName>
</protein>
<dbReference type="Pfam" id="PF00011">
    <property type="entry name" value="HSP20"/>
    <property type="match status" value="1"/>
</dbReference>
<proteinExistence type="inferred from homology"/>
<dbReference type="KEGG" id="slc:SL103_15515"/>
<accession>A0A1D7VWL8</accession>
<evidence type="ECO:0000313" key="6">
    <source>
        <dbReference type="Proteomes" id="UP000094094"/>
    </source>
</evidence>
<comment type="similarity">
    <text evidence="1 2">Belongs to the small heat shock protein (HSP20) family.</text>
</comment>
<name>A0A1D7VWL8_9ACTN</name>
<dbReference type="SUPFAM" id="SSF49764">
    <property type="entry name" value="HSP20-like chaperones"/>
    <property type="match status" value="1"/>
</dbReference>
<evidence type="ECO:0000259" key="4">
    <source>
        <dbReference type="PROSITE" id="PS01031"/>
    </source>
</evidence>